<dbReference type="PANTHER" id="PTHR23077">
    <property type="entry name" value="AAA-FAMILY ATPASE"/>
    <property type="match status" value="1"/>
</dbReference>
<sequence>MSLYISQCYGDPGERLAQLFELAFGSDTKDKAFTADTILLHGEAGVGKSKALDILADEYRLKIFRISLGQLTADYDGRLALGLERTVWRAFEAKSSLVILEDIDLLFPRYADAQDNGLFLVLDRCLRQLSSHQVLLVGTTRHLRSLDQSVKSLFQDVIQLVIPTPKERAVMLAYLVERTLLKMDNVDILSLASQAHAFMASNLAQWCRLAEEKAIQESCPKVTQLHFEATLSHIRVLGHQGTMAEKPDPVRWADIGGLQQAKDALEESAVWIYKHADAYQRLGIRPSKGVLLYGPPGTGKTLLAKAVATESSANFLPIKVPDLIKAEVGESEKALTAIFQTAVRCSPSVIFLDELEAVFSSRETSGDVGRKLISQFLIEMDQLNKGDHHVILLGATNHLEAIDPSIVCPGRLDRLVYIGPPTQDERLAILKVLAKTTRVNPATDLAHIAASTEGYTGADLKAVLRKAGLMALKRDESHEIELADLVLALTHVSPSLV</sequence>
<dbReference type="Gene3D" id="3.40.50.300">
    <property type="entry name" value="P-loop containing nucleotide triphosphate hydrolases"/>
    <property type="match status" value="2"/>
</dbReference>
<name>A0A163JUG2_ABSGL</name>
<dbReference type="InterPro" id="IPR003959">
    <property type="entry name" value="ATPase_AAA_core"/>
</dbReference>
<dbReference type="InterPro" id="IPR003593">
    <property type="entry name" value="AAA+_ATPase"/>
</dbReference>
<organism evidence="7">
    <name type="scientific">Absidia glauca</name>
    <name type="common">Pin mould</name>
    <dbReference type="NCBI Taxonomy" id="4829"/>
    <lineage>
        <taxon>Eukaryota</taxon>
        <taxon>Fungi</taxon>
        <taxon>Fungi incertae sedis</taxon>
        <taxon>Mucoromycota</taxon>
        <taxon>Mucoromycotina</taxon>
        <taxon>Mucoromycetes</taxon>
        <taxon>Mucorales</taxon>
        <taxon>Cunninghamellaceae</taxon>
        <taxon>Absidia</taxon>
    </lineage>
</organism>
<dbReference type="STRING" id="4829.A0A163JUG2"/>
<evidence type="ECO:0000256" key="1">
    <source>
        <dbReference type="ARBA" id="ARBA00004496"/>
    </source>
</evidence>
<comment type="similarity">
    <text evidence="2">Belongs to the AAA ATPase family.</text>
</comment>
<evidence type="ECO:0000256" key="4">
    <source>
        <dbReference type="ARBA" id="ARBA00022741"/>
    </source>
</evidence>
<evidence type="ECO:0000256" key="3">
    <source>
        <dbReference type="ARBA" id="ARBA00022490"/>
    </source>
</evidence>
<dbReference type="Pfam" id="PF17862">
    <property type="entry name" value="AAA_lid_3"/>
    <property type="match status" value="1"/>
</dbReference>
<dbReference type="SUPFAM" id="SSF52540">
    <property type="entry name" value="P-loop containing nucleoside triphosphate hydrolases"/>
    <property type="match status" value="2"/>
</dbReference>
<dbReference type="Pfam" id="PF00004">
    <property type="entry name" value="AAA"/>
    <property type="match status" value="2"/>
</dbReference>
<accession>A0A163JUG2</accession>
<keyword evidence="8" id="KW-1185">Reference proteome</keyword>
<evidence type="ECO:0000313" key="7">
    <source>
        <dbReference type="EMBL" id="SAM02083.1"/>
    </source>
</evidence>
<dbReference type="GO" id="GO:0005524">
    <property type="term" value="F:ATP binding"/>
    <property type="evidence" value="ECO:0007669"/>
    <property type="project" value="UniProtKB-KW"/>
</dbReference>
<keyword evidence="5" id="KW-0067">ATP-binding</keyword>
<evidence type="ECO:0000256" key="2">
    <source>
        <dbReference type="ARBA" id="ARBA00006914"/>
    </source>
</evidence>
<keyword evidence="3" id="KW-0963">Cytoplasm</keyword>
<dbReference type="FunFam" id="3.40.50.300:FF:001054">
    <property type="entry name" value="ATPase, AAA family, putative"/>
    <property type="match status" value="1"/>
</dbReference>
<evidence type="ECO:0000256" key="5">
    <source>
        <dbReference type="ARBA" id="ARBA00022840"/>
    </source>
</evidence>
<dbReference type="EMBL" id="LT553674">
    <property type="protein sequence ID" value="SAM02083.1"/>
    <property type="molecule type" value="Genomic_DNA"/>
</dbReference>
<protein>
    <recommendedName>
        <fullName evidence="6">AAA+ ATPase domain-containing protein</fullName>
    </recommendedName>
</protein>
<dbReference type="InParanoid" id="A0A163JUG2"/>
<dbReference type="OMA" id="SHVGESE"/>
<dbReference type="PANTHER" id="PTHR23077:SF171">
    <property type="entry name" value="NUCLEAR VALOSIN-CONTAINING PROTEIN-LIKE"/>
    <property type="match status" value="1"/>
</dbReference>
<dbReference type="InterPro" id="IPR027417">
    <property type="entry name" value="P-loop_NTPase"/>
</dbReference>
<gene>
    <name evidence="7" type="primary">ABSGL_07846.1 scaffold 9181</name>
</gene>
<dbReference type="InterPro" id="IPR041569">
    <property type="entry name" value="AAA_lid_3"/>
</dbReference>
<evidence type="ECO:0000259" key="6">
    <source>
        <dbReference type="SMART" id="SM00382"/>
    </source>
</evidence>
<keyword evidence="4" id="KW-0547">Nucleotide-binding</keyword>
<dbReference type="Proteomes" id="UP000078561">
    <property type="component" value="Unassembled WGS sequence"/>
</dbReference>
<dbReference type="AlphaFoldDB" id="A0A163JUG2"/>
<dbReference type="SMART" id="SM00382">
    <property type="entry name" value="AAA"/>
    <property type="match status" value="2"/>
</dbReference>
<feature type="domain" description="AAA+ ATPase" evidence="6">
    <location>
        <begin position="286"/>
        <end position="422"/>
    </location>
</feature>
<dbReference type="InterPro" id="IPR050168">
    <property type="entry name" value="AAA_ATPase_domain"/>
</dbReference>
<dbReference type="Gene3D" id="1.10.8.60">
    <property type="match status" value="2"/>
</dbReference>
<dbReference type="GO" id="GO:0016887">
    <property type="term" value="F:ATP hydrolysis activity"/>
    <property type="evidence" value="ECO:0007669"/>
    <property type="project" value="InterPro"/>
</dbReference>
<comment type="subcellular location">
    <subcellularLocation>
        <location evidence="1">Cytoplasm</location>
    </subcellularLocation>
</comment>
<feature type="domain" description="AAA+ ATPase" evidence="6">
    <location>
        <begin position="34"/>
        <end position="164"/>
    </location>
</feature>
<proteinExistence type="inferred from homology"/>
<reference evidence="7" key="1">
    <citation type="submission" date="2016-04" db="EMBL/GenBank/DDBJ databases">
        <authorList>
            <person name="Evans L.H."/>
            <person name="Alamgir A."/>
            <person name="Owens N."/>
            <person name="Weber N.D."/>
            <person name="Virtaneva K."/>
            <person name="Barbian K."/>
            <person name="Babar A."/>
            <person name="Rosenke K."/>
        </authorList>
    </citation>
    <scope>NUCLEOTIDE SEQUENCE [LARGE SCALE GENOMIC DNA]</scope>
    <source>
        <strain evidence="7">CBS 101.48</strain>
    </source>
</reference>
<evidence type="ECO:0000313" key="8">
    <source>
        <dbReference type="Proteomes" id="UP000078561"/>
    </source>
</evidence>
<dbReference type="GO" id="GO:0005737">
    <property type="term" value="C:cytoplasm"/>
    <property type="evidence" value="ECO:0007669"/>
    <property type="project" value="UniProtKB-SubCell"/>
</dbReference>
<dbReference type="OrthoDB" id="10254455at2759"/>